<name>A0A1R2C5C9_9CILI</name>
<dbReference type="PROSITE" id="PS00518">
    <property type="entry name" value="ZF_RING_1"/>
    <property type="match status" value="1"/>
</dbReference>
<keyword evidence="7" id="KW-1185">Reference proteome</keyword>
<dbReference type="InterPro" id="IPR001841">
    <property type="entry name" value="Znf_RING"/>
</dbReference>
<reference evidence="6 7" key="1">
    <citation type="submission" date="2016-11" db="EMBL/GenBank/DDBJ databases">
        <title>The macronuclear genome of Stentor coeruleus: a giant cell with tiny introns.</title>
        <authorList>
            <person name="Slabodnick M."/>
            <person name="Ruby J.G."/>
            <person name="Reiff S.B."/>
            <person name="Swart E.C."/>
            <person name="Gosai S."/>
            <person name="Prabakaran S."/>
            <person name="Witkowska E."/>
            <person name="Larue G.E."/>
            <person name="Fisher S."/>
            <person name="Freeman R.M."/>
            <person name="Gunawardena J."/>
            <person name="Chu W."/>
            <person name="Stover N.A."/>
            <person name="Gregory B.D."/>
            <person name="Nowacki M."/>
            <person name="Derisi J."/>
            <person name="Roy S.W."/>
            <person name="Marshall W.F."/>
            <person name="Sood P."/>
        </authorList>
    </citation>
    <scope>NUCLEOTIDE SEQUENCE [LARGE SCALE GENOMIC DNA]</scope>
    <source>
        <strain evidence="6">WM001</strain>
    </source>
</reference>
<dbReference type="SMART" id="SM00184">
    <property type="entry name" value="RING"/>
    <property type="match status" value="2"/>
</dbReference>
<sequence length="328" mass="37483">MSKGFTIPTKSLPMKPLVKIPPERLLQNLKDIIQSLVPLVDINKFLLSKDPLSNELKKLVESGCEEAHSFLENLNSLCCAKCQNNNIKIRLSCGHLLCESCAKQLTIGRSIDCSNQSYPVCSICEKEMTESEFNTLFKNEDMQKFLEMENEHMKDMLNQNGILKCRLCNKDKSKYFDTSCYHLCMDCVANRIRSRIPTNNTCPICSCEYEDINELINKEIVCENCLNVGYFIGDYMRAIDGEKYFLCSTCLYYTQNQGICQKTNKRITKKEKLEISDFLFGACEGCGKEVYRGYMKLAKCCTGVAFCIDCANTPQVCKKCMVEIEYHN</sequence>
<dbReference type="AlphaFoldDB" id="A0A1R2C5C9"/>
<keyword evidence="1" id="KW-0479">Metal-binding</keyword>
<proteinExistence type="predicted"/>
<evidence type="ECO:0000256" key="3">
    <source>
        <dbReference type="ARBA" id="ARBA00022833"/>
    </source>
</evidence>
<dbReference type="GO" id="GO:0008270">
    <property type="term" value="F:zinc ion binding"/>
    <property type="evidence" value="ECO:0007669"/>
    <property type="project" value="UniProtKB-KW"/>
</dbReference>
<dbReference type="Proteomes" id="UP000187209">
    <property type="component" value="Unassembled WGS sequence"/>
</dbReference>
<organism evidence="6 7">
    <name type="scientific">Stentor coeruleus</name>
    <dbReference type="NCBI Taxonomy" id="5963"/>
    <lineage>
        <taxon>Eukaryota</taxon>
        <taxon>Sar</taxon>
        <taxon>Alveolata</taxon>
        <taxon>Ciliophora</taxon>
        <taxon>Postciliodesmatophora</taxon>
        <taxon>Heterotrichea</taxon>
        <taxon>Heterotrichida</taxon>
        <taxon>Stentoridae</taxon>
        <taxon>Stentor</taxon>
    </lineage>
</organism>
<accession>A0A1R2C5C9</accession>
<dbReference type="PROSITE" id="PS50089">
    <property type="entry name" value="ZF_RING_2"/>
    <property type="match status" value="1"/>
</dbReference>
<comment type="caution">
    <text evidence="6">The sequence shown here is derived from an EMBL/GenBank/DDBJ whole genome shotgun (WGS) entry which is preliminary data.</text>
</comment>
<keyword evidence="2 4" id="KW-0863">Zinc-finger</keyword>
<evidence type="ECO:0000256" key="1">
    <source>
        <dbReference type="ARBA" id="ARBA00022723"/>
    </source>
</evidence>
<evidence type="ECO:0000313" key="7">
    <source>
        <dbReference type="Proteomes" id="UP000187209"/>
    </source>
</evidence>
<evidence type="ECO:0000259" key="5">
    <source>
        <dbReference type="PROSITE" id="PS50089"/>
    </source>
</evidence>
<gene>
    <name evidence="6" type="ORF">SteCoe_14649</name>
</gene>
<dbReference type="InterPro" id="IPR017907">
    <property type="entry name" value="Znf_RING_CS"/>
</dbReference>
<dbReference type="EMBL" id="MPUH01000275">
    <property type="protein sequence ID" value="OMJ84234.1"/>
    <property type="molecule type" value="Genomic_DNA"/>
</dbReference>
<evidence type="ECO:0000256" key="4">
    <source>
        <dbReference type="PROSITE-ProRule" id="PRU00175"/>
    </source>
</evidence>
<keyword evidence="3" id="KW-0862">Zinc</keyword>
<feature type="domain" description="RING-type" evidence="5">
    <location>
        <begin position="79"/>
        <end position="125"/>
    </location>
</feature>
<protein>
    <recommendedName>
        <fullName evidence="5">RING-type domain-containing protein</fullName>
    </recommendedName>
</protein>
<evidence type="ECO:0000256" key="2">
    <source>
        <dbReference type="ARBA" id="ARBA00022771"/>
    </source>
</evidence>
<evidence type="ECO:0000313" key="6">
    <source>
        <dbReference type="EMBL" id="OMJ84234.1"/>
    </source>
</evidence>